<reference evidence="1 2" key="1">
    <citation type="submission" date="2019-06" db="EMBL/GenBank/DDBJ databases">
        <authorList>
            <person name="Li M."/>
        </authorList>
    </citation>
    <scope>NUCLEOTIDE SEQUENCE [LARGE SCALE GENOMIC DNA]</scope>
    <source>
        <strain evidence="1 2">BGMRC2036</strain>
    </source>
</reference>
<sequence length="63" mass="6471">MSFNGLAIASATLSAAMPVLSVSRFGALIAGSGSTLDLRINEFGLWPDVMSDSELVARGTINA</sequence>
<evidence type="ECO:0000313" key="2">
    <source>
        <dbReference type="Proteomes" id="UP000318801"/>
    </source>
</evidence>
<protein>
    <submittedName>
        <fullName evidence="1">Uncharacterized protein</fullName>
    </submittedName>
</protein>
<evidence type="ECO:0000313" key="1">
    <source>
        <dbReference type="EMBL" id="TPW26053.1"/>
    </source>
</evidence>
<keyword evidence="2" id="KW-1185">Reference proteome</keyword>
<organism evidence="1 2">
    <name type="scientific">Martelella alba</name>
    <dbReference type="NCBI Taxonomy" id="2590451"/>
    <lineage>
        <taxon>Bacteria</taxon>
        <taxon>Pseudomonadati</taxon>
        <taxon>Pseudomonadota</taxon>
        <taxon>Alphaproteobacteria</taxon>
        <taxon>Hyphomicrobiales</taxon>
        <taxon>Aurantimonadaceae</taxon>
        <taxon>Martelella</taxon>
    </lineage>
</organism>
<proteinExistence type="predicted"/>
<dbReference type="Proteomes" id="UP000318801">
    <property type="component" value="Unassembled WGS sequence"/>
</dbReference>
<dbReference type="EMBL" id="VHLG01000053">
    <property type="protein sequence ID" value="TPW26053.1"/>
    <property type="molecule type" value="Genomic_DNA"/>
</dbReference>
<gene>
    <name evidence="1" type="ORF">FJU08_22640</name>
</gene>
<comment type="caution">
    <text evidence="1">The sequence shown here is derived from an EMBL/GenBank/DDBJ whole genome shotgun (WGS) entry which is preliminary data.</text>
</comment>
<name>A0A506TVG2_9HYPH</name>
<accession>A0A506TVG2</accession>
<dbReference type="AlphaFoldDB" id="A0A506TVG2"/>